<feature type="compositionally biased region" description="Polar residues" evidence="1">
    <location>
        <begin position="465"/>
        <end position="506"/>
    </location>
</feature>
<feature type="compositionally biased region" description="Polar residues" evidence="1">
    <location>
        <begin position="371"/>
        <end position="380"/>
    </location>
</feature>
<comment type="caution">
    <text evidence="2">The sequence shown here is derived from an EMBL/GenBank/DDBJ whole genome shotgun (WGS) entry which is preliminary data.</text>
</comment>
<protein>
    <submittedName>
        <fullName evidence="2">Uncharacterized protein</fullName>
    </submittedName>
</protein>
<name>A0AAV1W991_LUPLU</name>
<keyword evidence="3" id="KW-1185">Reference proteome</keyword>
<feature type="region of interest" description="Disordered" evidence="1">
    <location>
        <begin position="371"/>
        <end position="516"/>
    </location>
</feature>
<reference evidence="2 3" key="1">
    <citation type="submission" date="2024-03" db="EMBL/GenBank/DDBJ databases">
        <authorList>
            <person name="Martinez-Hernandez J."/>
        </authorList>
    </citation>
    <scope>NUCLEOTIDE SEQUENCE [LARGE SCALE GENOMIC DNA]</scope>
</reference>
<evidence type="ECO:0000313" key="3">
    <source>
        <dbReference type="Proteomes" id="UP001497480"/>
    </source>
</evidence>
<sequence>MNDRDLLPNIPIVNNEPPSSYLSPSVVQLNAEGANSLIHDQDITTLSGFIQLNNPELFQQNTNFNGSVDAGTGTGTGIPNEHFMTNNQISLPPHLQNYYINHHMTWDSQGVEPYLQPTLVPMPPNLYDNQHAYIPLMLSEPHVSFGYDNQNNQYHSQAMISDGNLEQGVSSFVQLSGRPMQVVDQRNDVHNQLLNAPNLQGHSSTMHEHATLSGSQVMGSRIVGLSGFRMVEGSSQFRVYDTTRLLRPTTMYPNYHTHPRELSGARNVLGSAGPSVPIIYDNMNHQFHSQGLMPDGHVEQGVGNNMQFSGGLARMVYEGNEEQNQILGASSIQGQGSAMYQPSTLPSNLIGQQVTGSRNMGLLGITITDGTSSQAQQVSDTAGLLRPERASSSQLQQAPPVSTKRPTMWKHWKGKNGEEYEPPRRGRPRKRFEVGESSSCPKHQKTEKKDSRGIGNGTTYALEEPNNTPENLRNEVQISNPTNPNPSHAATNNPREFSTGLYGQNQTHERNGVSTDPLLRLFKPPPGNYNYIL</sequence>
<feature type="compositionally biased region" description="Polar residues" evidence="1">
    <location>
        <begin position="390"/>
        <end position="400"/>
    </location>
</feature>
<dbReference type="EMBL" id="CAXHTB010000004">
    <property type="protein sequence ID" value="CAL0305546.1"/>
    <property type="molecule type" value="Genomic_DNA"/>
</dbReference>
<dbReference type="Proteomes" id="UP001497480">
    <property type="component" value="Unassembled WGS sequence"/>
</dbReference>
<accession>A0AAV1W991</accession>
<evidence type="ECO:0000313" key="2">
    <source>
        <dbReference type="EMBL" id="CAL0305546.1"/>
    </source>
</evidence>
<gene>
    <name evidence="2" type="ORF">LLUT_LOCUS6606</name>
</gene>
<evidence type="ECO:0000256" key="1">
    <source>
        <dbReference type="SAM" id="MobiDB-lite"/>
    </source>
</evidence>
<proteinExistence type="predicted"/>
<organism evidence="2 3">
    <name type="scientific">Lupinus luteus</name>
    <name type="common">European yellow lupine</name>
    <dbReference type="NCBI Taxonomy" id="3873"/>
    <lineage>
        <taxon>Eukaryota</taxon>
        <taxon>Viridiplantae</taxon>
        <taxon>Streptophyta</taxon>
        <taxon>Embryophyta</taxon>
        <taxon>Tracheophyta</taxon>
        <taxon>Spermatophyta</taxon>
        <taxon>Magnoliopsida</taxon>
        <taxon>eudicotyledons</taxon>
        <taxon>Gunneridae</taxon>
        <taxon>Pentapetalae</taxon>
        <taxon>rosids</taxon>
        <taxon>fabids</taxon>
        <taxon>Fabales</taxon>
        <taxon>Fabaceae</taxon>
        <taxon>Papilionoideae</taxon>
        <taxon>50 kb inversion clade</taxon>
        <taxon>genistoids sensu lato</taxon>
        <taxon>core genistoids</taxon>
        <taxon>Genisteae</taxon>
        <taxon>Lupinus</taxon>
    </lineage>
</organism>
<dbReference type="AlphaFoldDB" id="A0AAV1W991"/>
<feature type="compositionally biased region" description="Basic and acidic residues" evidence="1">
    <location>
        <begin position="415"/>
        <end position="424"/>
    </location>
</feature>